<feature type="transmembrane region" description="Helical" evidence="1">
    <location>
        <begin position="64"/>
        <end position="82"/>
    </location>
</feature>
<sequence length="127" mass="13656">MIFVAGLRLDATAVKASAMVLYVVGFAFTVFFGVDGVRLAVVLLVGIAATAMHYWPEREKFDRISIAVAIGLPIAFMLDAWSTRVIDQTPAPGVGIGVVRLLAWLLSVAGILAFPRRLIDRDADPEG</sequence>
<name>A0ABX3BYJ6_9MYCO</name>
<reference evidence="2 3" key="1">
    <citation type="submission" date="2016-10" db="EMBL/GenBank/DDBJ databases">
        <title>Evaluation of Human, Animal and Environmental Mycobacterium chelonae Isolates by Core Genome Phylogenomic Analysis, Targeted Gene Comparison, and Anti-microbial Susceptibility Patterns: A Tale of Mistaken Identities.</title>
        <authorList>
            <person name="Fogelson S.B."/>
            <person name="Camus A.C."/>
            <person name="Lorenz W."/>
            <person name="Vasireddy R."/>
            <person name="Vasireddy S."/>
            <person name="Smith T."/>
            <person name="Brown-Elliott B.A."/>
            <person name="Wallace R.J.Jr."/>
            <person name="Hasan N.A."/>
            <person name="Reischl U."/>
            <person name="Sanchez S."/>
        </authorList>
    </citation>
    <scope>NUCLEOTIDE SEQUENCE [LARGE SCALE GENOMIC DNA]</scope>
    <source>
        <strain evidence="2 3">8528</strain>
    </source>
</reference>
<proteinExistence type="predicted"/>
<evidence type="ECO:0000256" key="1">
    <source>
        <dbReference type="SAM" id="Phobius"/>
    </source>
</evidence>
<keyword evidence="1" id="KW-0472">Membrane</keyword>
<feature type="transmembrane region" description="Helical" evidence="1">
    <location>
        <begin position="94"/>
        <end position="114"/>
    </location>
</feature>
<feature type="transmembrane region" description="Helical" evidence="1">
    <location>
        <begin position="12"/>
        <end position="31"/>
    </location>
</feature>
<dbReference type="RefSeq" id="WP_070911328.1">
    <property type="nucleotide sequence ID" value="NZ_MLIC01000003.1"/>
</dbReference>
<gene>
    <name evidence="2" type="ORF">BKG73_17530</name>
</gene>
<evidence type="ECO:0000313" key="3">
    <source>
        <dbReference type="Proteomes" id="UP000179621"/>
    </source>
</evidence>
<evidence type="ECO:0008006" key="4">
    <source>
        <dbReference type="Google" id="ProtNLM"/>
    </source>
</evidence>
<keyword evidence="3" id="KW-1185">Reference proteome</keyword>
<evidence type="ECO:0000313" key="2">
    <source>
        <dbReference type="EMBL" id="OHU08814.1"/>
    </source>
</evidence>
<protein>
    <recommendedName>
        <fullName evidence="4">FUSC family protein</fullName>
    </recommendedName>
</protein>
<accession>A0ABX3BYJ6</accession>
<feature type="transmembrane region" description="Helical" evidence="1">
    <location>
        <begin position="37"/>
        <end position="55"/>
    </location>
</feature>
<dbReference type="Proteomes" id="UP000179621">
    <property type="component" value="Unassembled WGS sequence"/>
</dbReference>
<dbReference type="EMBL" id="MLIH01000027">
    <property type="protein sequence ID" value="OHU08814.1"/>
    <property type="molecule type" value="Genomic_DNA"/>
</dbReference>
<keyword evidence="1" id="KW-1133">Transmembrane helix</keyword>
<keyword evidence="1" id="KW-0812">Transmembrane</keyword>
<organism evidence="2 3">
    <name type="scientific">Mycobacteroides saopaulense</name>
    <dbReference type="NCBI Taxonomy" id="1578165"/>
    <lineage>
        <taxon>Bacteria</taxon>
        <taxon>Bacillati</taxon>
        <taxon>Actinomycetota</taxon>
        <taxon>Actinomycetes</taxon>
        <taxon>Mycobacteriales</taxon>
        <taxon>Mycobacteriaceae</taxon>
        <taxon>Mycobacteroides</taxon>
    </lineage>
</organism>
<comment type="caution">
    <text evidence="2">The sequence shown here is derived from an EMBL/GenBank/DDBJ whole genome shotgun (WGS) entry which is preliminary data.</text>
</comment>